<dbReference type="OrthoDB" id="1121673at2"/>
<keyword evidence="1" id="KW-0732">Signal</keyword>
<dbReference type="Proteomes" id="UP000184532">
    <property type="component" value="Unassembled WGS sequence"/>
</dbReference>
<evidence type="ECO:0000313" key="3">
    <source>
        <dbReference type="Proteomes" id="UP000184532"/>
    </source>
</evidence>
<dbReference type="EMBL" id="FQWL01000005">
    <property type="protein sequence ID" value="SHG91471.1"/>
    <property type="molecule type" value="Genomic_DNA"/>
</dbReference>
<organism evidence="2 3">
    <name type="scientific">Flagellimonas flava</name>
    <dbReference type="NCBI Taxonomy" id="570519"/>
    <lineage>
        <taxon>Bacteria</taxon>
        <taxon>Pseudomonadati</taxon>
        <taxon>Bacteroidota</taxon>
        <taxon>Flavobacteriia</taxon>
        <taxon>Flavobacteriales</taxon>
        <taxon>Flavobacteriaceae</taxon>
        <taxon>Flagellimonas</taxon>
    </lineage>
</organism>
<dbReference type="RefSeq" id="WP_073180916.1">
    <property type="nucleotide sequence ID" value="NZ_FQWL01000005.1"/>
</dbReference>
<protein>
    <recommendedName>
        <fullName evidence="4">Membrane metalloprotease</fullName>
    </recommendedName>
</protein>
<dbReference type="PROSITE" id="PS51257">
    <property type="entry name" value="PROKAR_LIPOPROTEIN"/>
    <property type="match status" value="1"/>
</dbReference>
<evidence type="ECO:0000313" key="2">
    <source>
        <dbReference type="EMBL" id="SHG91471.1"/>
    </source>
</evidence>
<evidence type="ECO:0000256" key="1">
    <source>
        <dbReference type="SAM" id="SignalP"/>
    </source>
</evidence>
<accession>A0A1M5NPJ4</accession>
<gene>
    <name evidence="2" type="ORF">SAMN04488116_2913</name>
</gene>
<dbReference type="AlphaFoldDB" id="A0A1M5NPJ4"/>
<evidence type="ECO:0008006" key="4">
    <source>
        <dbReference type="Google" id="ProtNLM"/>
    </source>
</evidence>
<keyword evidence="3" id="KW-1185">Reference proteome</keyword>
<proteinExistence type="predicted"/>
<feature type="chain" id="PRO_5012319109" description="Membrane metalloprotease" evidence="1">
    <location>
        <begin position="21"/>
        <end position="267"/>
    </location>
</feature>
<sequence>MKKKLLLYTLLGLGFVISCSKDSDDTPPEPVAQVDKTANLQVTGSSANDFLSNANFDRLVFEIAHVEGFRPTATTIANFENFIRETTFKTNIEFTFLSLPSPGETDLTTQEVADLEEENRTVYNDGTTLATYIYFADAPSVGDDLDEGLVTLGAVYRNTSMVIYESTIRDLASRSNTITVTDVESATLHHEFGHLLGLVDLGTDEVNPHEDPEAENHCVVDGCLMRAQIEFGGPMMKLLESNAAKGSAVVPVLDAECMLDLQANGGR</sequence>
<name>A0A1M5NPJ4_9FLAO</name>
<feature type="signal peptide" evidence="1">
    <location>
        <begin position="1"/>
        <end position="20"/>
    </location>
</feature>
<dbReference type="STRING" id="570519.SAMN04488116_2913"/>
<dbReference type="SUPFAM" id="SSF55486">
    <property type="entry name" value="Metalloproteases ('zincins'), catalytic domain"/>
    <property type="match status" value="1"/>
</dbReference>
<reference evidence="3" key="1">
    <citation type="submission" date="2016-11" db="EMBL/GenBank/DDBJ databases">
        <authorList>
            <person name="Varghese N."/>
            <person name="Submissions S."/>
        </authorList>
    </citation>
    <scope>NUCLEOTIDE SEQUENCE [LARGE SCALE GENOMIC DNA]</scope>
    <source>
        <strain evidence="3">DSM 22638</strain>
    </source>
</reference>